<name>A0ABW0DGA2_STRFI</name>
<proteinExistence type="predicted"/>
<sequence length="146" mass="15725">MPSSSVGTSAEGDLVVAPFAVPAGTCRFCREGLHTSCEHGTFWDTPPGEGGRDEAVRLPLADAPGDGAPWLDAWFHTPDPNWARRPHGRRIGCGIPDGMRHPMRVRGGPQPFRPDRETPSMTQRWATTYSSSTGTLAMTAPAISRS</sequence>
<dbReference type="InterPro" id="IPR011032">
    <property type="entry name" value="GroES-like_sf"/>
</dbReference>
<dbReference type="Gene3D" id="3.90.180.10">
    <property type="entry name" value="Medium-chain alcohol dehydrogenases, catalytic domain"/>
    <property type="match status" value="1"/>
</dbReference>
<evidence type="ECO:0000313" key="2">
    <source>
        <dbReference type="Proteomes" id="UP001596156"/>
    </source>
</evidence>
<dbReference type="Proteomes" id="UP001596156">
    <property type="component" value="Unassembled WGS sequence"/>
</dbReference>
<dbReference type="SUPFAM" id="SSF50129">
    <property type="entry name" value="GroES-like"/>
    <property type="match status" value="1"/>
</dbReference>
<accession>A0ABW0DGA2</accession>
<evidence type="ECO:0000313" key="1">
    <source>
        <dbReference type="EMBL" id="MFC5228879.1"/>
    </source>
</evidence>
<gene>
    <name evidence="1" type="ORF">ACFPN6_30885</name>
</gene>
<organism evidence="1 2">
    <name type="scientific">Streptomyces fimbriatus</name>
    <dbReference type="NCBI Taxonomy" id="68197"/>
    <lineage>
        <taxon>Bacteria</taxon>
        <taxon>Bacillati</taxon>
        <taxon>Actinomycetota</taxon>
        <taxon>Actinomycetes</taxon>
        <taxon>Kitasatosporales</taxon>
        <taxon>Streptomycetaceae</taxon>
        <taxon>Streptomyces</taxon>
    </lineage>
</organism>
<dbReference type="EMBL" id="JBHSKL010000046">
    <property type="protein sequence ID" value="MFC5228879.1"/>
    <property type="molecule type" value="Genomic_DNA"/>
</dbReference>
<keyword evidence="2" id="KW-1185">Reference proteome</keyword>
<reference evidence="2" key="1">
    <citation type="journal article" date="2019" name="Int. J. Syst. Evol. Microbiol.">
        <title>The Global Catalogue of Microorganisms (GCM) 10K type strain sequencing project: providing services to taxonomists for standard genome sequencing and annotation.</title>
        <authorList>
            <consortium name="The Broad Institute Genomics Platform"/>
            <consortium name="The Broad Institute Genome Sequencing Center for Infectious Disease"/>
            <person name="Wu L."/>
            <person name="Ma J."/>
        </authorList>
    </citation>
    <scope>NUCLEOTIDE SEQUENCE [LARGE SCALE GENOMIC DNA]</scope>
    <source>
        <strain evidence="2">CCM 8479</strain>
    </source>
</reference>
<protein>
    <submittedName>
        <fullName evidence="1">Uncharacterized protein</fullName>
    </submittedName>
</protein>
<comment type="caution">
    <text evidence="1">The sequence shown here is derived from an EMBL/GenBank/DDBJ whole genome shotgun (WGS) entry which is preliminary data.</text>
</comment>
<dbReference type="RefSeq" id="WP_381573687.1">
    <property type="nucleotide sequence ID" value="NZ_JBHSKL010000046.1"/>
</dbReference>